<organism evidence="2 3">
    <name type="scientific">Pocillopora damicornis</name>
    <name type="common">Cauliflower coral</name>
    <name type="synonym">Millepora damicornis</name>
    <dbReference type="NCBI Taxonomy" id="46731"/>
    <lineage>
        <taxon>Eukaryota</taxon>
        <taxon>Metazoa</taxon>
        <taxon>Cnidaria</taxon>
        <taxon>Anthozoa</taxon>
        <taxon>Hexacorallia</taxon>
        <taxon>Scleractinia</taxon>
        <taxon>Astrocoeniina</taxon>
        <taxon>Pocilloporidae</taxon>
        <taxon>Pocillopora</taxon>
    </lineage>
</organism>
<feature type="compositionally biased region" description="Basic and acidic residues" evidence="1">
    <location>
        <begin position="30"/>
        <end position="66"/>
    </location>
</feature>
<dbReference type="InterPro" id="IPR018792">
    <property type="entry name" value="NUPR1-like"/>
</dbReference>
<sequence>MNMEQNDDFEEYNYDDSLHSTGHSRKGKTKKEAGQNKNPVEHGRGYAERNVVDNIQHGEQKRKEAPQKLPKGK</sequence>
<proteinExistence type="predicted"/>
<reference evidence="2 3" key="1">
    <citation type="journal article" date="2018" name="Sci. Rep.">
        <title>Comparative analysis of the Pocillopora damicornis genome highlights role of immune system in coral evolution.</title>
        <authorList>
            <person name="Cunning R."/>
            <person name="Bay R.A."/>
            <person name="Gillette P."/>
            <person name="Baker A.C."/>
            <person name="Traylor-Knowles N."/>
        </authorList>
    </citation>
    <scope>NUCLEOTIDE SEQUENCE [LARGE SCALE GENOMIC DNA]</scope>
    <source>
        <strain evidence="2">RSMAS</strain>
        <tissue evidence="2">Whole animal</tissue>
    </source>
</reference>
<comment type="caution">
    <text evidence="2">The sequence shown here is derived from an EMBL/GenBank/DDBJ whole genome shotgun (WGS) entry which is preliminary data.</text>
</comment>
<dbReference type="Proteomes" id="UP000275408">
    <property type="component" value="Unassembled WGS sequence"/>
</dbReference>
<accession>A0A3M6U5R0</accession>
<keyword evidence="3" id="KW-1185">Reference proteome</keyword>
<evidence type="ECO:0000313" key="3">
    <source>
        <dbReference type="Proteomes" id="UP000275408"/>
    </source>
</evidence>
<feature type="region of interest" description="Disordered" evidence="1">
    <location>
        <begin position="1"/>
        <end position="73"/>
    </location>
</feature>
<name>A0A3M6U5R0_POCDA</name>
<dbReference type="Pfam" id="PF10195">
    <property type="entry name" value="Phospho_p8"/>
    <property type="match status" value="1"/>
</dbReference>
<protein>
    <recommendedName>
        <fullName evidence="4">Nuclear protein 1</fullName>
    </recommendedName>
</protein>
<feature type="compositionally biased region" description="Acidic residues" evidence="1">
    <location>
        <begin position="1"/>
        <end position="14"/>
    </location>
</feature>
<dbReference type="EMBL" id="RCHS01002222">
    <property type="protein sequence ID" value="RMX48931.1"/>
    <property type="molecule type" value="Genomic_DNA"/>
</dbReference>
<evidence type="ECO:0000256" key="1">
    <source>
        <dbReference type="SAM" id="MobiDB-lite"/>
    </source>
</evidence>
<gene>
    <name evidence="2" type="ORF">pdam_00008325</name>
</gene>
<dbReference type="AlphaFoldDB" id="A0A3M6U5R0"/>
<evidence type="ECO:0000313" key="2">
    <source>
        <dbReference type="EMBL" id="RMX48931.1"/>
    </source>
</evidence>
<evidence type="ECO:0008006" key="4">
    <source>
        <dbReference type="Google" id="ProtNLM"/>
    </source>
</evidence>